<keyword evidence="6 8" id="KW-0472">Membrane</keyword>
<name>A0A178IM03_9BACT</name>
<dbReference type="AlphaFoldDB" id="A0A178IM03"/>
<evidence type="ECO:0000313" key="9">
    <source>
        <dbReference type="EMBL" id="OAM90229.1"/>
    </source>
</evidence>
<keyword evidence="7" id="KW-0813">Transport</keyword>
<dbReference type="Proteomes" id="UP000078486">
    <property type="component" value="Unassembled WGS sequence"/>
</dbReference>
<evidence type="ECO:0000256" key="8">
    <source>
        <dbReference type="SAM" id="Phobius"/>
    </source>
</evidence>
<protein>
    <recommendedName>
        <fullName evidence="11">Biopolymer transporter ExbD</fullName>
    </recommendedName>
</protein>
<reference evidence="9 10" key="1">
    <citation type="submission" date="2016-01" db="EMBL/GenBank/DDBJ databases">
        <title>High potential of lignocellulose degradation of a new Verrucomicrobia species.</title>
        <authorList>
            <person name="Wang Y."/>
            <person name="Shi Y."/>
            <person name="Qiu Z."/>
            <person name="Liu S."/>
            <person name="Yang H."/>
        </authorList>
    </citation>
    <scope>NUCLEOTIDE SEQUENCE [LARGE SCALE GENOMIC DNA]</scope>
    <source>
        <strain evidence="9 10">TSB47</strain>
    </source>
</reference>
<dbReference type="EMBL" id="LRRQ01000072">
    <property type="protein sequence ID" value="OAM90229.1"/>
    <property type="molecule type" value="Genomic_DNA"/>
</dbReference>
<feature type="transmembrane region" description="Helical" evidence="8">
    <location>
        <begin position="21"/>
        <end position="43"/>
    </location>
</feature>
<keyword evidence="4 7" id="KW-0812">Transmembrane</keyword>
<comment type="subcellular location">
    <subcellularLocation>
        <location evidence="1">Cell membrane</location>
        <topology evidence="1">Single-pass membrane protein</topology>
    </subcellularLocation>
    <subcellularLocation>
        <location evidence="7">Cell membrane</location>
        <topology evidence="7">Single-pass type II membrane protein</topology>
    </subcellularLocation>
</comment>
<dbReference type="GO" id="GO:0015031">
    <property type="term" value="P:protein transport"/>
    <property type="evidence" value="ECO:0007669"/>
    <property type="project" value="UniProtKB-KW"/>
</dbReference>
<dbReference type="RefSeq" id="WP_068769891.1">
    <property type="nucleotide sequence ID" value="NZ_CP109796.1"/>
</dbReference>
<keyword evidence="3" id="KW-1003">Cell membrane</keyword>
<evidence type="ECO:0000256" key="4">
    <source>
        <dbReference type="ARBA" id="ARBA00022692"/>
    </source>
</evidence>
<keyword evidence="10" id="KW-1185">Reference proteome</keyword>
<organism evidence="9 10">
    <name type="scientific">Termitidicoccus mucosus</name>
    <dbReference type="NCBI Taxonomy" id="1184151"/>
    <lineage>
        <taxon>Bacteria</taxon>
        <taxon>Pseudomonadati</taxon>
        <taxon>Verrucomicrobiota</taxon>
        <taxon>Opitutia</taxon>
        <taxon>Opitutales</taxon>
        <taxon>Opitutaceae</taxon>
        <taxon>Termitidicoccus</taxon>
    </lineage>
</organism>
<evidence type="ECO:0000313" key="10">
    <source>
        <dbReference type="Proteomes" id="UP000078486"/>
    </source>
</evidence>
<dbReference type="Gene3D" id="3.30.420.270">
    <property type="match status" value="1"/>
</dbReference>
<gene>
    <name evidence="9" type="ORF">AW736_08435</name>
</gene>
<dbReference type="STRING" id="1184151.AW736_08435"/>
<dbReference type="Pfam" id="PF02472">
    <property type="entry name" value="ExbD"/>
    <property type="match status" value="1"/>
</dbReference>
<evidence type="ECO:0000256" key="6">
    <source>
        <dbReference type="ARBA" id="ARBA00023136"/>
    </source>
</evidence>
<evidence type="ECO:0000256" key="7">
    <source>
        <dbReference type="RuleBase" id="RU003879"/>
    </source>
</evidence>
<evidence type="ECO:0000256" key="2">
    <source>
        <dbReference type="ARBA" id="ARBA00005811"/>
    </source>
</evidence>
<proteinExistence type="inferred from homology"/>
<dbReference type="GO" id="GO:0022857">
    <property type="term" value="F:transmembrane transporter activity"/>
    <property type="evidence" value="ECO:0007669"/>
    <property type="project" value="InterPro"/>
</dbReference>
<keyword evidence="7" id="KW-0653">Protein transport</keyword>
<dbReference type="GO" id="GO:0005886">
    <property type="term" value="C:plasma membrane"/>
    <property type="evidence" value="ECO:0007669"/>
    <property type="project" value="UniProtKB-SubCell"/>
</dbReference>
<sequence length="156" mass="16570">MITRPLDLASQLRPPPRRTDWLHMINVVLIAFFFILFGSRFVLSPALMTDGESLRLPPGGASGASLVAASEVVSIKTNGQIFTDSGLVVSQEQLRVWFADKIARNPASALLIRADGGVPLDLVTQVTDAARREGFAQVSLAIESGRLATPSGGAGE</sequence>
<evidence type="ECO:0000256" key="1">
    <source>
        <dbReference type="ARBA" id="ARBA00004162"/>
    </source>
</evidence>
<evidence type="ECO:0000256" key="3">
    <source>
        <dbReference type="ARBA" id="ARBA00022475"/>
    </source>
</evidence>
<accession>A0A178IM03</accession>
<keyword evidence="5 8" id="KW-1133">Transmembrane helix</keyword>
<comment type="similarity">
    <text evidence="2 7">Belongs to the ExbD/TolR family.</text>
</comment>
<evidence type="ECO:0000256" key="5">
    <source>
        <dbReference type="ARBA" id="ARBA00022989"/>
    </source>
</evidence>
<comment type="caution">
    <text evidence="9">The sequence shown here is derived from an EMBL/GenBank/DDBJ whole genome shotgun (WGS) entry which is preliminary data.</text>
</comment>
<dbReference type="InterPro" id="IPR003400">
    <property type="entry name" value="ExbD"/>
</dbReference>
<dbReference type="OrthoDB" id="195649at2"/>
<evidence type="ECO:0008006" key="11">
    <source>
        <dbReference type="Google" id="ProtNLM"/>
    </source>
</evidence>